<comment type="caution">
    <text evidence="2">The sequence shown here is derived from an EMBL/GenBank/DDBJ whole genome shotgun (WGS) entry which is preliminary data.</text>
</comment>
<reference evidence="2 3" key="1">
    <citation type="submission" date="2018-08" db="EMBL/GenBank/DDBJ databases">
        <title>Recombination of ecologically and evolutionarily significant loci maintains genetic cohesion in the Pseudomonas syringae species complex.</title>
        <authorList>
            <person name="Dillon M."/>
            <person name="Thakur S."/>
            <person name="Almeida R.N.D."/>
            <person name="Weir B.S."/>
            <person name="Guttman D.S."/>
        </authorList>
    </citation>
    <scope>NUCLEOTIDE SEQUENCE [LARGE SCALE GENOMIC DNA]</scope>
    <source>
        <strain evidence="2 3">ICMP 14479</strain>
    </source>
</reference>
<evidence type="ECO:0000256" key="1">
    <source>
        <dbReference type="SAM" id="Phobius"/>
    </source>
</evidence>
<organism evidence="2 3">
    <name type="scientific">Pseudomonas syringae pv. avii</name>
    <dbReference type="NCBI Taxonomy" id="663959"/>
    <lineage>
        <taxon>Bacteria</taxon>
        <taxon>Pseudomonadati</taxon>
        <taxon>Pseudomonadota</taxon>
        <taxon>Gammaproteobacteria</taxon>
        <taxon>Pseudomonadales</taxon>
        <taxon>Pseudomonadaceae</taxon>
        <taxon>Pseudomonas</taxon>
        <taxon>Pseudomonas syringae</taxon>
    </lineage>
</organism>
<accession>A0A3M5TZN6</accession>
<feature type="transmembrane region" description="Helical" evidence="1">
    <location>
        <begin position="58"/>
        <end position="74"/>
    </location>
</feature>
<dbReference type="InterPro" id="IPR006747">
    <property type="entry name" value="DUF599"/>
</dbReference>
<keyword evidence="1" id="KW-0472">Membrane</keyword>
<keyword evidence="1" id="KW-0812">Transmembrane</keyword>
<dbReference type="PANTHER" id="PTHR31881">
    <property type="match status" value="1"/>
</dbReference>
<protein>
    <recommendedName>
        <fullName evidence="4">DUF599 domain-containing protein</fullName>
    </recommendedName>
</protein>
<evidence type="ECO:0000313" key="3">
    <source>
        <dbReference type="Proteomes" id="UP000280395"/>
    </source>
</evidence>
<dbReference type="EMBL" id="RBUA01001656">
    <property type="protein sequence ID" value="RMU38833.1"/>
    <property type="molecule type" value="Genomic_DNA"/>
</dbReference>
<evidence type="ECO:0000313" key="2">
    <source>
        <dbReference type="EMBL" id="RMU38833.1"/>
    </source>
</evidence>
<name>A0A3M5TZN6_PSESX</name>
<dbReference type="AlphaFoldDB" id="A0A3M5TZN6"/>
<feature type="transmembrane region" description="Helical" evidence="1">
    <location>
        <begin position="123"/>
        <end position="143"/>
    </location>
</feature>
<dbReference type="Proteomes" id="UP000280395">
    <property type="component" value="Unassembled WGS sequence"/>
</dbReference>
<dbReference type="PANTHER" id="PTHR31881:SF6">
    <property type="entry name" value="OS09G0494600 PROTEIN"/>
    <property type="match status" value="1"/>
</dbReference>
<gene>
    <name evidence="2" type="ORF">ALP29_00701</name>
</gene>
<feature type="transmembrane region" description="Helical" evidence="1">
    <location>
        <begin position="245"/>
        <end position="266"/>
    </location>
</feature>
<evidence type="ECO:0008006" key="4">
    <source>
        <dbReference type="Google" id="ProtNLM"/>
    </source>
</evidence>
<feature type="transmembrane region" description="Helical" evidence="1">
    <location>
        <begin position="163"/>
        <end position="181"/>
    </location>
</feature>
<dbReference type="Pfam" id="PF04654">
    <property type="entry name" value="DUF599"/>
    <property type="match status" value="1"/>
</dbReference>
<keyword evidence="1" id="KW-1133">Transmembrane helix</keyword>
<proteinExistence type="predicted"/>
<sequence>MKTLVGVGAGLPAMAAHRLCAVVTAKTLSQASQLPHLDCVGPIILCTRTCMSFVEVNWIHLIAALWFVICWGGYTRYATWKARDTACLASVLHLYREDWMRRMLLRDNRIADASVIGNLERNASFFASSTLIILAGILTVLGASERAVSLLADIPMVQQASQGMSEIKLLCLALVFVYAFFTFSWCMRQYNFAAVLVGSAPMIGERHVSEQERKAFALRAARVISMAANQFNFGLRAYYFGMTMLAWFVSPWLFMLMSSGVVLVLYRREFHSDVLQVMVYTPTDMPGADVVKDGAQ</sequence>